<dbReference type="EMBL" id="LAZR01007985">
    <property type="protein sequence ID" value="KKM81663.1"/>
    <property type="molecule type" value="Genomic_DNA"/>
</dbReference>
<accession>A0A0F9KI62</accession>
<sequence>MAASRRRLILEEFRTRLQKIQTNNGFLTDAGDTIFLGEHVTLGPDDPDTALAIVVEEDFRKPSSQGMGSGALAAVEITLPVSVHALAKADLDEPLLAQEDVIDDIERAIELADRTLGGLVGELTQGSVTPLEREEGSTVVGAAVAYSVVYSKKWGDPAA</sequence>
<name>A0A0F9KI62_9ZZZZ</name>
<protein>
    <submittedName>
        <fullName evidence="1">Uncharacterized protein</fullName>
    </submittedName>
</protein>
<dbReference type="AlphaFoldDB" id="A0A0F9KI62"/>
<proteinExistence type="predicted"/>
<organism evidence="1">
    <name type="scientific">marine sediment metagenome</name>
    <dbReference type="NCBI Taxonomy" id="412755"/>
    <lineage>
        <taxon>unclassified sequences</taxon>
        <taxon>metagenomes</taxon>
        <taxon>ecological metagenomes</taxon>
    </lineage>
</organism>
<evidence type="ECO:0000313" key="1">
    <source>
        <dbReference type="EMBL" id="KKM81663.1"/>
    </source>
</evidence>
<gene>
    <name evidence="1" type="ORF">LCGC14_1327480</name>
</gene>
<comment type="caution">
    <text evidence="1">The sequence shown here is derived from an EMBL/GenBank/DDBJ whole genome shotgun (WGS) entry which is preliminary data.</text>
</comment>
<reference evidence="1" key="1">
    <citation type="journal article" date="2015" name="Nature">
        <title>Complex archaea that bridge the gap between prokaryotes and eukaryotes.</title>
        <authorList>
            <person name="Spang A."/>
            <person name="Saw J.H."/>
            <person name="Jorgensen S.L."/>
            <person name="Zaremba-Niedzwiedzka K."/>
            <person name="Martijn J."/>
            <person name="Lind A.E."/>
            <person name="van Eijk R."/>
            <person name="Schleper C."/>
            <person name="Guy L."/>
            <person name="Ettema T.J."/>
        </authorList>
    </citation>
    <scope>NUCLEOTIDE SEQUENCE</scope>
</reference>